<proteinExistence type="predicted"/>
<feature type="region of interest" description="Disordered" evidence="1">
    <location>
        <begin position="58"/>
        <end position="89"/>
    </location>
</feature>
<organism evidence="2">
    <name type="scientific">Chlamydomonas euryale</name>
    <dbReference type="NCBI Taxonomy" id="1486919"/>
    <lineage>
        <taxon>Eukaryota</taxon>
        <taxon>Viridiplantae</taxon>
        <taxon>Chlorophyta</taxon>
        <taxon>core chlorophytes</taxon>
        <taxon>Chlorophyceae</taxon>
        <taxon>CS clade</taxon>
        <taxon>Chlamydomonadales</taxon>
        <taxon>Chlamydomonadaceae</taxon>
        <taxon>Chlamydomonas</taxon>
    </lineage>
</organism>
<feature type="region of interest" description="Disordered" evidence="1">
    <location>
        <begin position="1"/>
        <end position="21"/>
    </location>
</feature>
<protein>
    <submittedName>
        <fullName evidence="2">Uncharacterized protein</fullName>
    </submittedName>
</protein>
<gene>
    <name evidence="2" type="ORF">CEUR00632_LOCUS10734</name>
</gene>
<evidence type="ECO:0000256" key="1">
    <source>
        <dbReference type="SAM" id="MobiDB-lite"/>
    </source>
</evidence>
<feature type="compositionally biased region" description="Acidic residues" evidence="1">
    <location>
        <begin position="1"/>
        <end position="13"/>
    </location>
</feature>
<dbReference type="EMBL" id="HBEC01023483">
    <property type="protein sequence ID" value="CAD8291006.1"/>
    <property type="molecule type" value="Transcribed_RNA"/>
</dbReference>
<accession>A0A7R9YWK4</accession>
<dbReference type="AlphaFoldDB" id="A0A7R9YWK4"/>
<name>A0A7R9YWK4_9CHLO</name>
<feature type="compositionally biased region" description="Basic and acidic residues" evidence="1">
    <location>
        <begin position="58"/>
        <end position="69"/>
    </location>
</feature>
<sequence length="134" mass="13938">MEEEGKETAEEERVEMGREEAAMEEAAKVMVAVERERGAVAKVMVGEGKVRAGMVRWRGEGGKEREEKGGTGMAAEEAGTAKEAEATGAGEKPLVAVEVVKGLEEEEGMAAMATARVAQSAEASAAAAWAVARG</sequence>
<reference evidence="2" key="1">
    <citation type="submission" date="2021-01" db="EMBL/GenBank/DDBJ databases">
        <authorList>
            <person name="Corre E."/>
            <person name="Pelletier E."/>
            <person name="Niang G."/>
            <person name="Scheremetjew M."/>
            <person name="Finn R."/>
            <person name="Kale V."/>
            <person name="Holt S."/>
            <person name="Cochrane G."/>
            <person name="Meng A."/>
            <person name="Brown T."/>
            <person name="Cohen L."/>
        </authorList>
    </citation>
    <scope>NUCLEOTIDE SEQUENCE</scope>
    <source>
        <strain evidence="2">CCMP219</strain>
    </source>
</reference>
<evidence type="ECO:0000313" key="2">
    <source>
        <dbReference type="EMBL" id="CAD8291006.1"/>
    </source>
</evidence>